<name>A0A8H7SND1_9FUNG</name>
<evidence type="ECO:0000256" key="1">
    <source>
        <dbReference type="PROSITE-ProRule" id="PRU00176"/>
    </source>
</evidence>
<dbReference type="InterPro" id="IPR035979">
    <property type="entry name" value="RBD_domain_sf"/>
</dbReference>
<dbReference type="SMART" id="SM00360">
    <property type="entry name" value="RRM"/>
    <property type="match status" value="1"/>
</dbReference>
<dbReference type="SUPFAM" id="SSF54928">
    <property type="entry name" value="RNA-binding domain, RBD"/>
    <property type="match status" value="1"/>
</dbReference>
<comment type="caution">
    <text evidence="3">The sequence shown here is derived from an EMBL/GenBank/DDBJ whole genome shotgun (WGS) entry which is preliminary data.</text>
</comment>
<organism evidence="3 4">
    <name type="scientific">Thamnidium elegans</name>
    <dbReference type="NCBI Taxonomy" id="101142"/>
    <lineage>
        <taxon>Eukaryota</taxon>
        <taxon>Fungi</taxon>
        <taxon>Fungi incertae sedis</taxon>
        <taxon>Mucoromycota</taxon>
        <taxon>Mucoromycotina</taxon>
        <taxon>Mucoromycetes</taxon>
        <taxon>Mucorales</taxon>
        <taxon>Mucorineae</taxon>
        <taxon>Mucoraceae</taxon>
        <taxon>Thamnidium</taxon>
    </lineage>
</organism>
<dbReference type="PROSITE" id="PS50102">
    <property type="entry name" value="RRM"/>
    <property type="match status" value="1"/>
</dbReference>
<sequence length="312" mass="35955">MSSPSSITSSSTSLFNHLPSPDPYDSFVDLIYPQQDEKFYIGDLLSPSTSFDSIGDTKHEFYCVKLANIPWDVSQKDIKLFFKDFELPCESIHAQSIHIMMDRMTGKTLSDCYIEFLSESEAQRATEYGNQRALKNRILYFSRKCAERPFENIITIVTKYPWEQHALVTEEQRNSIYDLLKSSIDALKLHLSKVVHIDNSLLDRILRAGIMCPAFTDQQKSKLLKSVGYPLDIETFMLTIKHTDQHKLNQDNTQLDTSYVYVSILPPPPLSSGTLSLLDILNTFQTGKESDEDSYFFWEKEDIEDDQDSFYK</sequence>
<evidence type="ECO:0000259" key="2">
    <source>
        <dbReference type="PROSITE" id="PS50102"/>
    </source>
</evidence>
<dbReference type="GO" id="GO:0003723">
    <property type="term" value="F:RNA binding"/>
    <property type="evidence" value="ECO:0007669"/>
    <property type="project" value="UniProtKB-UniRule"/>
</dbReference>
<dbReference type="InterPro" id="IPR000504">
    <property type="entry name" value="RRM_dom"/>
</dbReference>
<evidence type="ECO:0000313" key="3">
    <source>
        <dbReference type="EMBL" id="KAG2231498.1"/>
    </source>
</evidence>
<dbReference type="Gene3D" id="3.30.70.330">
    <property type="match status" value="1"/>
</dbReference>
<accession>A0A8H7SND1</accession>
<dbReference type="AlphaFoldDB" id="A0A8H7SND1"/>
<dbReference type="Proteomes" id="UP000613177">
    <property type="component" value="Unassembled WGS sequence"/>
</dbReference>
<keyword evidence="4" id="KW-1185">Reference proteome</keyword>
<reference evidence="3" key="1">
    <citation type="submission" date="2021-01" db="EMBL/GenBank/DDBJ databases">
        <title>Metabolic potential, ecology and presence of endohyphal bacteria is reflected in genomic diversity of Mucoromycotina.</title>
        <authorList>
            <person name="Muszewska A."/>
            <person name="Okrasinska A."/>
            <person name="Steczkiewicz K."/>
            <person name="Drgas O."/>
            <person name="Orlowska M."/>
            <person name="Perlinska-Lenart U."/>
            <person name="Aleksandrzak-Piekarczyk T."/>
            <person name="Szatraj K."/>
            <person name="Zielenkiewicz U."/>
            <person name="Pilsyk S."/>
            <person name="Malc E."/>
            <person name="Mieczkowski P."/>
            <person name="Kruszewska J.S."/>
            <person name="Biernat P."/>
            <person name="Pawlowska J."/>
        </authorList>
    </citation>
    <scope>NUCLEOTIDE SEQUENCE</scope>
    <source>
        <strain evidence="3">WA0000018081</strain>
    </source>
</reference>
<protein>
    <recommendedName>
        <fullName evidence="2">RRM domain-containing protein</fullName>
    </recommendedName>
</protein>
<evidence type="ECO:0000313" key="4">
    <source>
        <dbReference type="Proteomes" id="UP000613177"/>
    </source>
</evidence>
<dbReference type="CDD" id="cd12254">
    <property type="entry name" value="RRM_hnRNPH_ESRPs_RBM12_like"/>
    <property type="match status" value="1"/>
</dbReference>
<keyword evidence="1" id="KW-0694">RNA-binding</keyword>
<dbReference type="InterPro" id="IPR012677">
    <property type="entry name" value="Nucleotide-bd_a/b_plait_sf"/>
</dbReference>
<proteinExistence type="predicted"/>
<dbReference type="EMBL" id="JAEPRE010000148">
    <property type="protein sequence ID" value="KAG2231498.1"/>
    <property type="molecule type" value="Genomic_DNA"/>
</dbReference>
<dbReference type="Pfam" id="PF00076">
    <property type="entry name" value="RRM_1"/>
    <property type="match status" value="1"/>
</dbReference>
<gene>
    <name evidence="3" type="ORF">INT48_008665</name>
</gene>
<feature type="non-terminal residue" evidence="3">
    <location>
        <position position="1"/>
    </location>
</feature>
<feature type="domain" description="RRM" evidence="2">
    <location>
        <begin position="62"/>
        <end position="146"/>
    </location>
</feature>